<feature type="region of interest" description="Disordered" evidence="1">
    <location>
        <begin position="140"/>
        <end position="170"/>
    </location>
</feature>
<gene>
    <name evidence="2" type="ORF">SEMRO_105_G053280.1</name>
</gene>
<reference evidence="2" key="1">
    <citation type="submission" date="2020-06" db="EMBL/GenBank/DDBJ databases">
        <authorList>
            <consortium name="Plant Systems Biology data submission"/>
        </authorList>
    </citation>
    <scope>NUCLEOTIDE SEQUENCE</scope>
    <source>
        <strain evidence="2">D6</strain>
    </source>
</reference>
<comment type="caution">
    <text evidence="2">The sequence shown here is derived from an EMBL/GenBank/DDBJ whole genome shotgun (WGS) entry which is preliminary data.</text>
</comment>
<sequence>MPTKSKSGAGVRLVHSKDTDTSSVGDDSAHHTGMEINPEAAFMKGLDASLLSAYDDDSSESSYWSDSDESSDDDSSDDDDDDDDDDDQQSGYTSGGQGVESDTGGNDTENEKEEKPRPTMKAKRNNSVLSLDALLKVSLQVSDAAQPQPKDRDARRRGRRLGRDHTPTSLGALARKVGSSTNNDLKDVAATIRRCDSALNLKVRKGSGGGLTNRESTTSRTSTTTGTSRTSTTARTTPTRTTPTRKSSKDTMPSLSSAPKTFMHVQQEGYSSSASGTSSKRTAGRRRSGSGATATASVQPKAPTPAFSGGRKTGAVKKYGEHAKKMVNPREHYLAILHQMGVEAPLVPYDALEDFFVPMTMEDRAAFDWELVQSIRDHNMGKLKRLHKAGHHMSARAQFGESIVHICARRGTPEMLRYLLEDATVSARVCCDYGRTPLHDAAWSTDAKSLKMMQILITACPDLLLIQDKRGFMPLDYIPKDRWPHCCAFLDKHKSSLMPTGVLFGESSGDEDSDYEEEESGEELDF</sequence>
<dbReference type="InterPro" id="IPR036770">
    <property type="entry name" value="Ankyrin_rpt-contain_sf"/>
</dbReference>
<dbReference type="Gene3D" id="1.25.40.20">
    <property type="entry name" value="Ankyrin repeat-containing domain"/>
    <property type="match status" value="1"/>
</dbReference>
<dbReference type="Pfam" id="PF12796">
    <property type="entry name" value="Ank_2"/>
    <property type="match status" value="1"/>
</dbReference>
<feature type="compositionally biased region" description="Low complexity" evidence="1">
    <location>
        <begin position="271"/>
        <end position="281"/>
    </location>
</feature>
<dbReference type="SUPFAM" id="SSF48403">
    <property type="entry name" value="Ankyrin repeat"/>
    <property type="match status" value="1"/>
</dbReference>
<dbReference type="EMBL" id="CAICTM010000104">
    <property type="protein sequence ID" value="CAB9501326.1"/>
    <property type="molecule type" value="Genomic_DNA"/>
</dbReference>
<feature type="compositionally biased region" description="Low complexity" evidence="1">
    <location>
        <begin position="212"/>
        <end position="245"/>
    </location>
</feature>
<keyword evidence="3" id="KW-1185">Reference proteome</keyword>
<dbReference type="AlphaFoldDB" id="A0A9N8H573"/>
<accession>A0A9N8H573</accession>
<dbReference type="SMART" id="SM00248">
    <property type="entry name" value="ANK"/>
    <property type="match status" value="2"/>
</dbReference>
<feature type="compositionally biased region" description="Polar residues" evidence="1">
    <location>
        <begin position="250"/>
        <end position="259"/>
    </location>
</feature>
<evidence type="ECO:0000313" key="3">
    <source>
        <dbReference type="Proteomes" id="UP001153069"/>
    </source>
</evidence>
<evidence type="ECO:0000256" key="1">
    <source>
        <dbReference type="SAM" id="MobiDB-lite"/>
    </source>
</evidence>
<name>A0A9N8H573_9STRA</name>
<feature type="region of interest" description="Disordered" evidence="1">
    <location>
        <begin position="1"/>
        <end position="36"/>
    </location>
</feature>
<feature type="region of interest" description="Disordered" evidence="1">
    <location>
        <begin position="203"/>
        <end position="313"/>
    </location>
</feature>
<protein>
    <submittedName>
        <fullName evidence="2">ANK</fullName>
    </submittedName>
</protein>
<feature type="region of interest" description="Disordered" evidence="1">
    <location>
        <begin position="53"/>
        <end position="127"/>
    </location>
</feature>
<feature type="compositionally biased region" description="Acidic residues" evidence="1">
    <location>
        <begin position="66"/>
        <end position="88"/>
    </location>
</feature>
<dbReference type="InterPro" id="IPR002110">
    <property type="entry name" value="Ankyrin_rpt"/>
</dbReference>
<feature type="compositionally biased region" description="Acidic residues" evidence="1">
    <location>
        <begin position="508"/>
        <end position="526"/>
    </location>
</feature>
<feature type="region of interest" description="Disordered" evidence="1">
    <location>
        <begin position="505"/>
        <end position="526"/>
    </location>
</feature>
<organism evidence="2 3">
    <name type="scientific">Seminavis robusta</name>
    <dbReference type="NCBI Taxonomy" id="568900"/>
    <lineage>
        <taxon>Eukaryota</taxon>
        <taxon>Sar</taxon>
        <taxon>Stramenopiles</taxon>
        <taxon>Ochrophyta</taxon>
        <taxon>Bacillariophyta</taxon>
        <taxon>Bacillariophyceae</taxon>
        <taxon>Bacillariophycidae</taxon>
        <taxon>Naviculales</taxon>
        <taxon>Naviculaceae</taxon>
        <taxon>Seminavis</taxon>
    </lineage>
</organism>
<dbReference type="OrthoDB" id="242257at2759"/>
<dbReference type="Proteomes" id="UP001153069">
    <property type="component" value="Unassembled WGS sequence"/>
</dbReference>
<proteinExistence type="predicted"/>
<evidence type="ECO:0000313" key="2">
    <source>
        <dbReference type="EMBL" id="CAB9501326.1"/>
    </source>
</evidence>